<evidence type="ECO:0000313" key="7">
    <source>
        <dbReference type="EMBL" id="OMO76124.1"/>
    </source>
</evidence>
<protein>
    <recommendedName>
        <fullName evidence="3">glucan endo-1,3-beta-D-glucosidase</fullName>
        <ecNumber evidence="3">3.2.1.39</ecNumber>
    </recommendedName>
</protein>
<name>A0A1R3I0L3_9ROSI</name>
<dbReference type="STRING" id="93759.A0A1R3I0L3"/>
<comment type="caution">
    <text evidence="7">The sequence shown here is derived from an EMBL/GenBank/DDBJ whole genome shotgun (WGS) entry which is preliminary data.</text>
</comment>
<evidence type="ECO:0000256" key="3">
    <source>
        <dbReference type="ARBA" id="ARBA00012780"/>
    </source>
</evidence>
<dbReference type="Pfam" id="PF00332">
    <property type="entry name" value="Glyco_hydro_17"/>
    <property type="match status" value="1"/>
</dbReference>
<gene>
    <name evidence="7" type="ORF">COLO4_25672</name>
</gene>
<dbReference type="GO" id="GO:0042973">
    <property type="term" value="F:glucan endo-1,3-beta-D-glucosidase activity"/>
    <property type="evidence" value="ECO:0007669"/>
    <property type="project" value="UniProtKB-EC"/>
</dbReference>
<dbReference type="Proteomes" id="UP000187203">
    <property type="component" value="Unassembled WGS sequence"/>
</dbReference>
<dbReference type="Gene3D" id="3.20.20.80">
    <property type="entry name" value="Glycosidases"/>
    <property type="match status" value="1"/>
</dbReference>
<evidence type="ECO:0000256" key="4">
    <source>
        <dbReference type="ARBA" id="ARBA00022801"/>
    </source>
</evidence>
<comment type="catalytic activity">
    <reaction evidence="1">
        <text>Hydrolysis of (1-&gt;3)-beta-D-glucosidic linkages in (1-&gt;3)-beta-D-glucans.</text>
        <dbReference type="EC" id="3.2.1.39"/>
    </reaction>
</comment>
<dbReference type="InterPro" id="IPR017853">
    <property type="entry name" value="GH"/>
</dbReference>
<keyword evidence="5" id="KW-0326">Glycosidase</keyword>
<proteinExistence type="inferred from homology"/>
<evidence type="ECO:0000313" key="8">
    <source>
        <dbReference type="Proteomes" id="UP000187203"/>
    </source>
</evidence>
<dbReference type="EMBL" id="AWUE01019109">
    <property type="protein sequence ID" value="OMO76124.1"/>
    <property type="molecule type" value="Genomic_DNA"/>
</dbReference>
<accession>A0A1R3I0L3</accession>
<dbReference type="InterPro" id="IPR044965">
    <property type="entry name" value="Glyco_hydro_17_plant"/>
</dbReference>
<dbReference type="InterPro" id="IPR000490">
    <property type="entry name" value="Glyco_hydro_17"/>
</dbReference>
<reference evidence="8" key="1">
    <citation type="submission" date="2013-09" db="EMBL/GenBank/DDBJ databases">
        <title>Corchorus olitorius genome sequencing.</title>
        <authorList>
            <person name="Alam M."/>
            <person name="Haque M.S."/>
            <person name="Islam M.S."/>
            <person name="Emdad E.M."/>
            <person name="Islam M.M."/>
            <person name="Ahmed B."/>
            <person name="Halim A."/>
            <person name="Hossen Q.M.M."/>
            <person name="Hossain M.Z."/>
            <person name="Ahmed R."/>
            <person name="Khan M.M."/>
            <person name="Islam R."/>
            <person name="Rashid M.M."/>
            <person name="Khan S.A."/>
            <person name="Rahman M.S."/>
            <person name="Alam M."/>
            <person name="Yahiya A.S."/>
            <person name="Khan M.S."/>
            <person name="Azam M.S."/>
            <person name="Haque T."/>
            <person name="Lashkar M.Z.H."/>
            <person name="Akhand A.I."/>
            <person name="Morshed G."/>
            <person name="Roy S."/>
            <person name="Uddin K.S."/>
            <person name="Rabeya T."/>
            <person name="Hossain A.S."/>
            <person name="Chowdhury A."/>
            <person name="Snigdha A.R."/>
            <person name="Mortoza M.S."/>
            <person name="Matin S.A."/>
            <person name="Hoque S.M.E."/>
            <person name="Islam M.K."/>
            <person name="Roy D.K."/>
            <person name="Haider R."/>
            <person name="Moosa M.M."/>
            <person name="Elias S.M."/>
            <person name="Hasan A.M."/>
            <person name="Jahan S."/>
            <person name="Shafiuddin M."/>
            <person name="Mahmood N."/>
            <person name="Shommy N.S."/>
        </authorList>
    </citation>
    <scope>NUCLEOTIDE SEQUENCE [LARGE SCALE GENOMIC DNA]</scope>
    <source>
        <strain evidence="8">cv. O-4</strain>
    </source>
</reference>
<dbReference type="GO" id="GO:0005975">
    <property type="term" value="P:carbohydrate metabolic process"/>
    <property type="evidence" value="ECO:0007669"/>
    <property type="project" value="InterPro"/>
</dbReference>
<evidence type="ECO:0000256" key="5">
    <source>
        <dbReference type="ARBA" id="ARBA00023295"/>
    </source>
</evidence>
<organism evidence="7 8">
    <name type="scientific">Corchorus olitorius</name>
    <dbReference type="NCBI Taxonomy" id="93759"/>
    <lineage>
        <taxon>Eukaryota</taxon>
        <taxon>Viridiplantae</taxon>
        <taxon>Streptophyta</taxon>
        <taxon>Embryophyta</taxon>
        <taxon>Tracheophyta</taxon>
        <taxon>Spermatophyta</taxon>
        <taxon>Magnoliopsida</taxon>
        <taxon>eudicotyledons</taxon>
        <taxon>Gunneridae</taxon>
        <taxon>Pentapetalae</taxon>
        <taxon>rosids</taxon>
        <taxon>malvids</taxon>
        <taxon>Malvales</taxon>
        <taxon>Malvaceae</taxon>
        <taxon>Grewioideae</taxon>
        <taxon>Apeibeae</taxon>
        <taxon>Corchorus</taxon>
    </lineage>
</organism>
<dbReference type="SUPFAM" id="SSF51445">
    <property type="entry name" value="(Trans)glycosidases"/>
    <property type="match status" value="1"/>
</dbReference>
<dbReference type="AlphaFoldDB" id="A0A1R3I0L3"/>
<comment type="similarity">
    <text evidence="2 6">Belongs to the glycosyl hydrolase 17 family.</text>
</comment>
<evidence type="ECO:0000256" key="1">
    <source>
        <dbReference type="ARBA" id="ARBA00000382"/>
    </source>
</evidence>
<evidence type="ECO:0000256" key="6">
    <source>
        <dbReference type="RuleBase" id="RU004335"/>
    </source>
</evidence>
<dbReference type="EC" id="3.2.1.39" evidence="3"/>
<evidence type="ECO:0000256" key="2">
    <source>
        <dbReference type="ARBA" id="ARBA00008773"/>
    </source>
</evidence>
<keyword evidence="8" id="KW-1185">Reference proteome</keyword>
<dbReference type="PANTHER" id="PTHR32227">
    <property type="entry name" value="GLUCAN ENDO-1,3-BETA-GLUCOSIDASE BG1-RELATED-RELATED"/>
    <property type="match status" value="1"/>
</dbReference>
<sequence length="338" mass="37384">MAVGGKGCSQGGGRWEFLKILGRIERDGEILSGDGIFLGFGFIFPSATYMFHPDDYSNIPGSPLCRDHRRLKSVAEDPVHHRRPQDEPLPNCHLTGLASNYSVAWLIERDGEILSGDAFFWVLVLFFSPHLTCSIPTIGVTYPAPPFAATTGDRSPRLKISSTTEGHKMSHVFLLDSDPTFIGLFASTNVSLVLLVPNCHLTGLTRNYSMAWLWVFNNIFSHPGLKITLISFGTVGTVGDDLIMPALRNFQKALMGLRLSNIKLSATLSYSSTITTAYLPSSYTFLETAANLVIKPLLQFLAETKSPVLIDLPLYELFRDTSGLLLAFALFWEYPLRC</sequence>
<keyword evidence="4 7" id="KW-0378">Hydrolase</keyword>